<dbReference type="InterPro" id="IPR016181">
    <property type="entry name" value="Acyl_CoA_acyltransferase"/>
</dbReference>
<dbReference type="InterPro" id="IPR000182">
    <property type="entry name" value="GNAT_dom"/>
</dbReference>
<feature type="domain" description="N-acetyltransferase" evidence="2">
    <location>
        <begin position="36"/>
        <end position="191"/>
    </location>
</feature>
<evidence type="ECO:0000313" key="3">
    <source>
        <dbReference type="EMBL" id="MBZ0155108.1"/>
    </source>
</evidence>
<protein>
    <submittedName>
        <fullName evidence="3">GNAT family N-acetyltransferase</fullName>
        <ecNumber evidence="3">2.3.1.-</ecNumber>
    </submittedName>
</protein>
<dbReference type="AlphaFoldDB" id="A0A953J3X5"/>
<proteinExistence type="predicted"/>
<evidence type="ECO:0000259" key="2">
    <source>
        <dbReference type="PROSITE" id="PS51186"/>
    </source>
</evidence>
<reference evidence="3" key="2">
    <citation type="submission" date="2021-08" db="EMBL/GenBank/DDBJ databases">
        <authorList>
            <person name="Dalcin Martins P."/>
        </authorList>
    </citation>
    <scope>NUCLEOTIDE SEQUENCE</scope>
    <source>
        <strain evidence="3">MAG_39</strain>
    </source>
</reference>
<keyword evidence="3" id="KW-0808">Transferase</keyword>
<gene>
    <name evidence="3" type="ORF">K8I29_02700</name>
</gene>
<dbReference type="PROSITE" id="PS51186">
    <property type="entry name" value="GNAT"/>
    <property type="match status" value="1"/>
</dbReference>
<evidence type="ECO:0000313" key="4">
    <source>
        <dbReference type="Proteomes" id="UP000705867"/>
    </source>
</evidence>
<comment type="caution">
    <text evidence="3">The sequence shown here is derived from an EMBL/GenBank/DDBJ whole genome shotgun (WGS) entry which is preliminary data.</text>
</comment>
<name>A0A953J3X5_9BACT</name>
<dbReference type="SUPFAM" id="SSF55729">
    <property type="entry name" value="Acyl-CoA N-acyltransferases (Nat)"/>
    <property type="match status" value="1"/>
</dbReference>
<dbReference type="EMBL" id="JAIOIV010000018">
    <property type="protein sequence ID" value="MBZ0155108.1"/>
    <property type="molecule type" value="Genomic_DNA"/>
</dbReference>
<keyword evidence="3" id="KW-0012">Acyltransferase</keyword>
<dbReference type="Gene3D" id="3.40.630.30">
    <property type="match status" value="1"/>
</dbReference>
<feature type="region of interest" description="Disordered" evidence="1">
    <location>
        <begin position="1"/>
        <end position="22"/>
    </location>
</feature>
<organism evidence="3 4">
    <name type="scientific">Candidatus Nitrobium versatile</name>
    <dbReference type="NCBI Taxonomy" id="2884831"/>
    <lineage>
        <taxon>Bacteria</taxon>
        <taxon>Pseudomonadati</taxon>
        <taxon>Nitrospirota</taxon>
        <taxon>Nitrospiria</taxon>
        <taxon>Nitrospirales</taxon>
        <taxon>Nitrospiraceae</taxon>
        <taxon>Candidatus Nitrobium</taxon>
    </lineage>
</organism>
<sequence>MLGLYDRDGEREPGPTENGERAAVRHVSVPAAAVRGTYRLVQKDPAPYREQIIAFWKEYLPGTPAGRFDWMSNGNPAGPALWFFAVDTRNDEIAGVISVIPREVIMGGRRVRAGILGDFMVSRRHRVFGPGLLLPKTAVAELSKRGFEMFYTIPNAESEKVIRRMGFRHRESLYSMVKPLEVGYYLEKYMNRTSARLLSPLIRNGLALLSMERYIPSRGAFGETACIGAAFDALWDKMCRKEGSLRGDRSAAYLSWRYLCDPLRRYRVLTYRKKPGGKMLGCLFFMIDAGRLHIADIMSPGIIPVYKLLRRIVDIAKQEGCLSLTIDVGRTNPLLSLVRSFGFFNAGKDIALFFLGGPEESDTEYGFVGGDRSL</sequence>
<dbReference type="GO" id="GO:0016747">
    <property type="term" value="F:acyltransferase activity, transferring groups other than amino-acyl groups"/>
    <property type="evidence" value="ECO:0007669"/>
    <property type="project" value="InterPro"/>
</dbReference>
<dbReference type="EC" id="2.3.1.-" evidence="3"/>
<reference evidence="3" key="1">
    <citation type="journal article" date="2021" name="bioRxiv">
        <title>Unraveling nitrogen, sulfur and carbon metabolic pathways and microbial community transcriptional responses to substrate deprivation and toxicity stresses in a bioreactor mimicking anoxic brackish coastal sediment conditions.</title>
        <authorList>
            <person name="Martins P.D."/>
            <person name="Echeveste M.J."/>
            <person name="Arshad A."/>
            <person name="Kurth J."/>
            <person name="Ouboter H."/>
            <person name="Jetten M.S.M."/>
            <person name="Welte C.U."/>
        </authorList>
    </citation>
    <scope>NUCLEOTIDE SEQUENCE</scope>
    <source>
        <strain evidence="3">MAG_39</strain>
    </source>
</reference>
<evidence type="ECO:0000256" key="1">
    <source>
        <dbReference type="SAM" id="MobiDB-lite"/>
    </source>
</evidence>
<dbReference type="Proteomes" id="UP000705867">
    <property type="component" value="Unassembled WGS sequence"/>
</dbReference>
<accession>A0A953J3X5</accession>